<dbReference type="RefSeq" id="WP_151561220.1">
    <property type="nucleotide sequence ID" value="NZ_WBMT01000007.1"/>
</dbReference>
<dbReference type="Proteomes" id="UP000468735">
    <property type="component" value="Unassembled WGS sequence"/>
</dbReference>
<dbReference type="AlphaFoldDB" id="A0A6H9Z4S7"/>
<evidence type="ECO:0000256" key="2">
    <source>
        <dbReference type="SAM" id="Phobius"/>
    </source>
</evidence>
<name>A0A6H9Z4S7_9ACTN</name>
<comment type="caution">
    <text evidence="3">The sequence shown here is derived from an EMBL/GenBank/DDBJ whole genome shotgun (WGS) entry which is preliminary data.</text>
</comment>
<dbReference type="NCBIfam" id="NF038083">
    <property type="entry name" value="CU044_5270_fam"/>
    <property type="match status" value="1"/>
</dbReference>
<gene>
    <name evidence="3" type="ORF">F8566_17065</name>
</gene>
<reference evidence="3 4" key="1">
    <citation type="submission" date="2019-09" db="EMBL/GenBank/DDBJ databases">
        <title>Actinomadura physcomitrii sp. nov., a novel actinomycete isolated from moss [Physcomitrium sphaericum (Ludw) Fuernr].</title>
        <authorList>
            <person name="Zhuang X."/>
            <person name="Liu C."/>
        </authorList>
    </citation>
    <scope>NUCLEOTIDE SEQUENCE [LARGE SCALE GENOMIC DNA]</scope>
    <source>
        <strain evidence="3 4">HMC1</strain>
    </source>
</reference>
<proteinExistence type="predicted"/>
<keyword evidence="2" id="KW-0472">Membrane</keyword>
<protein>
    <recommendedName>
        <fullName evidence="5">CU044_5270 family protein</fullName>
    </recommendedName>
</protein>
<dbReference type="InterPro" id="IPR047789">
    <property type="entry name" value="CU044_5270-like"/>
</dbReference>
<evidence type="ECO:0008006" key="5">
    <source>
        <dbReference type="Google" id="ProtNLM"/>
    </source>
</evidence>
<evidence type="ECO:0000256" key="1">
    <source>
        <dbReference type="SAM" id="MobiDB-lite"/>
    </source>
</evidence>
<organism evidence="3 4">
    <name type="scientific">Actinomadura rudentiformis</name>
    <dbReference type="NCBI Taxonomy" id="359158"/>
    <lineage>
        <taxon>Bacteria</taxon>
        <taxon>Bacillati</taxon>
        <taxon>Actinomycetota</taxon>
        <taxon>Actinomycetes</taxon>
        <taxon>Streptosporangiales</taxon>
        <taxon>Thermomonosporaceae</taxon>
        <taxon>Actinomadura</taxon>
    </lineage>
</organism>
<dbReference type="OrthoDB" id="3461478at2"/>
<feature type="transmembrane region" description="Helical" evidence="2">
    <location>
        <begin position="74"/>
        <end position="95"/>
    </location>
</feature>
<evidence type="ECO:0000313" key="4">
    <source>
        <dbReference type="Proteomes" id="UP000468735"/>
    </source>
</evidence>
<keyword evidence="2" id="KW-0812">Transmembrane</keyword>
<dbReference type="EMBL" id="WBMT01000007">
    <property type="protein sequence ID" value="KAB2348492.1"/>
    <property type="molecule type" value="Genomic_DNA"/>
</dbReference>
<accession>A0A6H9Z4S7</accession>
<keyword evidence="4" id="KW-1185">Reference proteome</keyword>
<sequence length="429" mass="46197">MDETRIVREAYGQPAPPTPDEIARARALLGGGSGRLDFAGPAGDAADDVQVITVGPAAAPVPGRRRRFGWRAQAGVGMVAAAAAAVTGIVLLGGAPAEPDRRPAAGPGPKAARDLLLAVAERSERLPDTRGRYWYSDQITGQSYIIRVPTGPYAIVGAHDEFFQWSGARAGDGTAFYGRRLPARPLTPADEAAWRRAGSPGKFRVWSNDHFQTYMRKASLWKIDDPDPRGGGSFFLQGAGTRFTTEEVLALSADPAKLTALFLQADLLVGPKRAEVLRKLKRDLEPMTPAAKLGRVAAILQNVPISPKVRAGLLRALVQQPGVRVVGETTDPLGRRGVAVTADLPPRPSPGLPDPVITNEPEEEKGDFGSRDELIFDLQTGELLSEQTVLTEPGGKYRTQRPGFLINYWITRDDGWTDTRPKPPGDQPF</sequence>
<keyword evidence="2" id="KW-1133">Transmembrane helix</keyword>
<feature type="region of interest" description="Disordered" evidence="1">
    <location>
        <begin position="342"/>
        <end position="368"/>
    </location>
</feature>
<evidence type="ECO:0000313" key="3">
    <source>
        <dbReference type="EMBL" id="KAB2348492.1"/>
    </source>
</evidence>